<dbReference type="Pfam" id="PF01963">
    <property type="entry name" value="TraB_PrgY_gumN"/>
    <property type="match status" value="1"/>
</dbReference>
<proteinExistence type="predicted"/>
<organism evidence="2 3">
    <name type="scientific">Sphingomonas gei</name>
    <dbReference type="NCBI Taxonomy" id="1395960"/>
    <lineage>
        <taxon>Bacteria</taxon>
        <taxon>Pseudomonadati</taxon>
        <taxon>Pseudomonadota</taxon>
        <taxon>Alphaproteobacteria</taxon>
        <taxon>Sphingomonadales</taxon>
        <taxon>Sphingomonadaceae</taxon>
        <taxon>Sphingomonas</taxon>
    </lineage>
</organism>
<comment type="caution">
    <text evidence="2">The sequence shown here is derived from an EMBL/GenBank/DDBJ whole genome shotgun (WGS) entry which is preliminary data.</text>
</comment>
<dbReference type="PANTHER" id="PTHR40590">
    <property type="entry name" value="CYTOPLASMIC PROTEIN-RELATED"/>
    <property type="match status" value="1"/>
</dbReference>
<dbReference type="AlphaFoldDB" id="A0A4S1XCQ0"/>
<keyword evidence="3" id="KW-1185">Reference proteome</keyword>
<name>A0A4S1XCQ0_9SPHN</name>
<evidence type="ECO:0000313" key="2">
    <source>
        <dbReference type="EMBL" id="TGX53417.1"/>
    </source>
</evidence>
<protein>
    <submittedName>
        <fullName evidence="2">TraB/GumN family protein</fullName>
    </submittedName>
</protein>
<feature type="signal peptide" evidence="1">
    <location>
        <begin position="1"/>
        <end position="22"/>
    </location>
</feature>
<dbReference type="InterPro" id="IPR047111">
    <property type="entry name" value="YbaP-like"/>
</dbReference>
<dbReference type="PANTHER" id="PTHR40590:SF1">
    <property type="entry name" value="CYTOPLASMIC PROTEIN"/>
    <property type="match status" value="1"/>
</dbReference>
<gene>
    <name evidence="2" type="ORF">E5A73_11270</name>
</gene>
<feature type="chain" id="PRO_5020992679" evidence="1">
    <location>
        <begin position="23"/>
        <end position="294"/>
    </location>
</feature>
<evidence type="ECO:0000313" key="3">
    <source>
        <dbReference type="Proteomes" id="UP000306147"/>
    </source>
</evidence>
<accession>A0A4S1XCQ0</accession>
<evidence type="ECO:0000256" key="1">
    <source>
        <dbReference type="SAM" id="SignalP"/>
    </source>
</evidence>
<dbReference type="Proteomes" id="UP000306147">
    <property type="component" value="Unassembled WGS sequence"/>
</dbReference>
<reference evidence="2 3" key="1">
    <citation type="submission" date="2019-04" db="EMBL/GenBank/DDBJ databases">
        <title>Sphingomonas psychrotolerans sp. nov., isolated from soil in the Tianshan Mountains, Xinjiang, China.</title>
        <authorList>
            <person name="Luo Y."/>
            <person name="Sheng H."/>
        </authorList>
    </citation>
    <scope>NUCLEOTIDE SEQUENCE [LARGE SCALE GENOMIC DNA]</scope>
    <source>
        <strain evidence="2 3">ZFGT-11</strain>
    </source>
</reference>
<dbReference type="CDD" id="cd14789">
    <property type="entry name" value="Tiki"/>
    <property type="match status" value="1"/>
</dbReference>
<keyword evidence="1" id="KW-0732">Signal</keyword>
<dbReference type="EMBL" id="SRXT01000004">
    <property type="protein sequence ID" value="TGX53417.1"/>
    <property type="molecule type" value="Genomic_DNA"/>
</dbReference>
<dbReference type="RefSeq" id="WP_135963924.1">
    <property type="nucleotide sequence ID" value="NZ_SRXT01000004.1"/>
</dbReference>
<dbReference type="OrthoDB" id="9806326at2"/>
<sequence>MLNFLRPALAALALAIAAPAHAQALKDADPALWVVEDADTTIYLFGTVHVLKPGLSWFDEAVWAAFNQSDQIMLEMIEPDQATMAGMIMKLAVNPAGPALTDKLPAEKRPAYTKALADLGIPAASLDRFDPWFAAVTLSVAGLPKLGYNPESGAERTISAAAKAAGKKLEGLETAEQQLGYFDSLPEPLQIQFLVSTVDEFPKMGSELDKMVASWAAGDPESLAALLNEGMRETPEIGKRLLSDRNARWAEWIEQRMQTPGNVFIAVGAGHLAGRDSVQAWLAKRKLSAKHIRY</sequence>
<dbReference type="InterPro" id="IPR002816">
    <property type="entry name" value="TraB/PrgY/GumN_fam"/>
</dbReference>